<evidence type="ECO:0000313" key="3">
    <source>
        <dbReference type="Proteomes" id="UP000217211"/>
    </source>
</evidence>
<dbReference type="AlphaFoldDB" id="A0A249P9P5"/>
<name>A0A249P9P5_9HYPH</name>
<evidence type="ECO:0000256" key="1">
    <source>
        <dbReference type="SAM" id="MobiDB-lite"/>
    </source>
</evidence>
<keyword evidence="3" id="KW-1185">Reference proteome</keyword>
<dbReference type="Proteomes" id="UP000217211">
    <property type="component" value="Chromosome"/>
</dbReference>
<accession>A0A249P9P5</accession>
<dbReference type="RefSeq" id="WP_034859905.1">
    <property type="nucleotide sequence ID" value="NZ_AJQT01000184.1"/>
</dbReference>
<proteinExistence type="predicted"/>
<evidence type="ECO:0000313" key="2">
    <source>
        <dbReference type="EMBL" id="ASY62462.1"/>
    </source>
</evidence>
<sequence length="72" mass="7726">MSRANFRQSDMERIFKAAKSSGAIVQIDLRSLVITAIPNAAPAEPVDTSQQQGGILPSGNLAPDGKENWDED</sequence>
<reference evidence="2 3" key="1">
    <citation type="submission" date="2017-08" db="EMBL/GenBank/DDBJ databases">
        <title>Multipartite genome sequences of Sinorhizobium species nodulating soybeans.</title>
        <authorList>
            <person name="Tian C.F."/>
        </authorList>
    </citation>
    <scope>NUCLEOTIDE SEQUENCE [LARGE SCALE GENOMIC DNA]</scope>
    <source>
        <strain evidence="2 3">CCBAU 05684</strain>
    </source>
</reference>
<organism evidence="2 3">
    <name type="scientific">Sinorhizobium sojae CCBAU 05684</name>
    <dbReference type="NCBI Taxonomy" id="716928"/>
    <lineage>
        <taxon>Bacteria</taxon>
        <taxon>Pseudomonadati</taxon>
        <taxon>Pseudomonadota</taxon>
        <taxon>Alphaproteobacteria</taxon>
        <taxon>Hyphomicrobiales</taxon>
        <taxon>Rhizobiaceae</taxon>
        <taxon>Sinorhizobium/Ensifer group</taxon>
        <taxon>Sinorhizobium</taxon>
    </lineage>
</organism>
<protein>
    <submittedName>
        <fullName evidence="2">Uncharacterized protein</fullName>
    </submittedName>
</protein>
<dbReference type="KEGG" id="esj:SJ05684_c10040"/>
<feature type="region of interest" description="Disordered" evidence="1">
    <location>
        <begin position="43"/>
        <end position="72"/>
    </location>
</feature>
<dbReference type="STRING" id="716928.GCA_000261485_05589"/>
<gene>
    <name evidence="2" type="ORF">SJ05684_c10040</name>
</gene>
<dbReference type="OrthoDB" id="8396541at2"/>
<dbReference type="EMBL" id="CP023067">
    <property type="protein sequence ID" value="ASY62462.1"/>
    <property type="molecule type" value="Genomic_DNA"/>
</dbReference>